<dbReference type="GeneID" id="63751864"/>
<keyword evidence="2" id="KW-1185">Reference proteome</keyword>
<organism evidence="1 2">
    <name type="scientific">Aspergillus wentii DTO 134E9</name>
    <dbReference type="NCBI Taxonomy" id="1073089"/>
    <lineage>
        <taxon>Eukaryota</taxon>
        <taxon>Fungi</taxon>
        <taxon>Dikarya</taxon>
        <taxon>Ascomycota</taxon>
        <taxon>Pezizomycotina</taxon>
        <taxon>Eurotiomycetes</taxon>
        <taxon>Eurotiomycetidae</taxon>
        <taxon>Eurotiales</taxon>
        <taxon>Aspergillaceae</taxon>
        <taxon>Aspergillus</taxon>
        <taxon>Aspergillus subgen. Cremei</taxon>
    </lineage>
</organism>
<gene>
    <name evidence="1" type="ORF">ASPWEDRAFT_43384</name>
</gene>
<dbReference type="AlphaFoldDB" id="A0A1L9REF7"/>
<evidence type="ECO:0000313" key="2">
    <source>
        <dbReference type="Proteomes" id="UP000184383"/>
    </source>
</evidence>
<evidence type="ECO:0008006" key="3">
    <source>
        <dbReference type="Google" id="ProtNLM"/>
    </source>
</evidence>
<dbReference type="EMBL" id="KV878214">
    <property type="protein sequence ID" value="OJJ33306.1"/>
    <property type="molecule type" value="Genomic_DNA"/>
</dbReference>
<protein>
    <recommendedName>
        <fullName evidence="3">F-box domain-containing protein</fullName>
    </recommendedName>
</protein>
<dbReference type="RefSeq" id="XP_040686983.1">
    <property type="nucleotide sequence ID" value="XM_040836016.1"/>
</dbReference>
<dbReference type="OrthoDB" id="5402033at2759"/>
<evidence type="ECO:0000313" key="1">
    <source>
        <dbReference type="EMBL" id="OJJ33306.1"/>
    </source>
</evidence>
<dbReference type="STRING" id="1073089.A0A1L9REF7"/>
<dbReference type="VEuPathDB" id="FungiDB:ASPWEDRAFT_43384"/>
<reference evidence="2" key="1">
    <citation type="journal article" date="2017" name="Genome Biol.">
        <title>Comparative genomics reveals high biological diversity and specific adaptations in the industrially and medically important fungal genus Aspergillus.</title>
        <authorList>
            <person name="de Vries R.P."/>
            <person name="Riley R."/>
            <person name="Wiebenga A."/>
            <person name="Aguilar-Osorio G."/>
            <person name="Amillis S."/>
            <person name="Uchima C.A."/>
            <person name="Anderluh G."/>
            <person name="Asadollahi M."/>
            <person name="Askin M."/>
            <person name="Barry K."/>
            <person name="Battaglia E."/>
            <person name="Bayram O."/>
            <person name="Benocci T."/>
            <person name="Braus-Stromeyer S.A."/>
            <person name="Caldana C."/>
            <person name="Canovas D."/>
            <person name="Cerqueira G.C."/>
            <person name="Chen F."/>
            <person name="Chen W."/>
            <person name="Choi C."/>
            <person name="Clum A."/>
            <person name="Dos Santos R.A."/>
            <person name="Damasio A.R."/>
            <person name="Diallinas G."/>
            <person name="Emri T."/>
            <person name="Fekete E."/>
            <person name="Flipphi M."/>
            <person name="Freyberg S."/>
            <person name="Gallo A."/>
            <person name="Gournas C."/>
            <person name="Habgood R."/>
            <person name="Hainaut M."/>
            <person name="Harispe M.L."/>
            <person name="Henrissat B."/>
            <person name="Hilden K.S."/>
            <person name="Hope R."/>
            <person name="Hossain A."/>
            <person name="Karabika E."/>
            <person name="Karaffa L."/>
            <person name="Karanyi Z."/>
            <person name="Krasevec N."/>
            <person name="Kuo A."/>
            <person name="Kusch H."/>
            <person name="LaButti K."/>
            <person name="Lagendijk E.L."/>
            <person name="Lapidus A."/>
            <person name="Levasseur A."/>
            <person name="Lindquist E."/>
            <person name="Lipzen A."/>
            <person name="Logrieco A.F."/>
            <person name="MacCabe A."/>
            <person name="Maekelae M.R."/>
            <person name="Malavazi I."/>
            <person name="Melin P."/>
            <person name="Meyer V."/>
            <person name="Mielnichuk N."/>
            <person name="Miskei M."/>
            <person name="Molnar A.P."/>
            <person name="Mule G."/>
            <person name="Ngan C.Y."/>
            <person name="Orejas M."/>
            <person name="Orosz E."/>
            <person name="Ouedraogo J.P."/>
            <person name="Overkamp K.M."/>
            <person name="Park H.-S."/>
            <person name="Perrone G."/>
            <person name="Piumi F."/>
            <person name="Punt P.J."/>
            <person name="Ram A.F."/>
            <person name="Ramon A."/>
            <person name="Rauscher S."/>
            <person name="Record E."/>
            <person name="Riano-Pachon D.M."/>
            <person name="Robert V."/>
            <person name="Roehrig J."/>
            <person name="Ruller R."/>
            <person name="Salamov A."/>
            <person name="Salih N.S."/>
            <person name="Samson R.A."/>
            <person name="Sandor E."/>
            <person name="Sanguinetti M."/>
            <person name="Schuetze T."/>
            <person name="Sepcic K."/>
            <person name="Shelest E."/>
            <person name="Sherlock G."/>
            <person name="Sophianopoulou V."/>
            <person name="Squina F.M."/>
            <person name="Sun H."/>
            <person name="Susca A."/>
            <person name="Todd R.B."/>
            <person name="Tsang A."/>
            <person name="Unkles S.E."/>
            <person name="van de Wiele N."/>
            <person name="van Rossen-Uffink D."/>
            <person name="Oliveira J.V."/>
            <person name="Vesth T.C."/>
            <person name="Visser J."/>
            <person name="Yu J.-H."/>
            <person name="Zhou M."/>
            <person name="Andersen M.R."/>
            <person name="Archer D.B."/>
            <person name="Baker S.E."/>
            <person name="Benoit I."/>
            <person name="Brakhage A.A."/>
            <person name="Braus G.H."/>
            <person name="Fischer R."/>
            <person name="Frisvad J.C."/>
            <person name="Goldman G.H."/>
            <person name="Houbraken J."/>
            <person name="Oakley B."/>
            <person name="Pocsi I."/>
            <person name="Scazzocchio C."/>
            <person name="Seiboth B."/>
            <person name="vanKuyk P.A."/>
            <person name="Wortman J."/>
            <person name="Dyer P.S."/>
            <person name="Grigoriev I.V."/>
        </authorList>
    </citation>
    <scope>NUCLEOTIDE SEQUENCE [LARGE SCALE GENOMIC DNA]</scope>
    <source>
        <strain evidence="2">DTO 134E9</strain>
    </source>
</reference>
<accession>A0A1L9REF7</accession>
<name>A0A1L9REF7_ASPWE</name>
<proteinExistence type="predicted"/>
<sequence length="415" mass="47563">MPDPAQLPVELFSSILENVIDRRKNTHPSPIVMRGVSHRWNQVSSRLFYQSYRYRKGDKAQSVWDFMRTIFTNPELASLVKTLDIRAWGCCDNHRDAKSTHLFEFMSADDEDFLQECLVKAGFGGLEAQALRFIANEDCAPIMALLAASMPNLRKLFVQVPKNDPFFGRLIKLAVGDKDSKSCTRPLQKLEKGCFAVQGDYDEYRRMCYKADNLLHFDIYHTPLKEMAPIFYLPRLKSLTLVSSLFANAKEILKFRPIESLTHLAVALDHRANPSDLRDILELTRNLTSLWINAPDWSNVPNPHETRHAIWESAAVRKDTLTELRIYEERQKELVEPAVTSRGQGCVWCCPLLSFHNLTTISISPEYLFAICDHEKQPFKLEKHLSSSLEALTLYPVGTPEKTSNNLWDKVVCVM</sequence>
<dbReference type="Proteomes" id="UP000184383">
    <property type="component" value="Unassembled WGS sequence"/>
</dbReference>